<gene>
    <name evidence="1" type="ORF">EJ04DRAFT_576239</name>
</gene>
<dbReference type="EMBL" id="ML996137">
    <property type="protein sequence ID" value="KAF2735292.1"/>
    <property type="molecule type" value="Genomic_DNA"/>
</dbReference>
<dbReference type="AlphaFoldDB" id="A0A9P4R1W6"/>
<sequence length="480" mass="53990">MGIDKRLPYRLGTSEMPPLPVEWDIVDEKFPPKIEKAVAIAKEYLKDETLSVLYIQRTGEEHNTVLIESCYAPNLKDKWLTVIEMIYECLKTEDGLFAELVDHGVHFRHIPEAITTAKVDLHQVVALFDDHEWMTVDVVGWYSPVHQKLWPTIVITARDAGKGSWWSKKIPAVEQFVKDQGVDLQVVLRFLDRMFYHPHRDFYEYSGEFGRSPYDGPQIGRSLGIPNMNGSASLGCRILVEDGSQFGVTSCRSFQQGPGSTQTGLVGLNMQTPSPNDDRIVKEDIRDDEEAKALKVCNLGKILAVSSKPLHTDWCLFEMDRLEFVDKDPKVWAQIKHGNTYHVQKIGRTTRLTKGTIGAYPSLINLQYIEHAQDDGQIIDGQIISVRCIVSPKYADFYLPGDCGASVQDVDSGAILGFCAGYNQGTMVSYMTPMATIIGEIDDVLTSKIKEPKEIQIQHGTRHVEEDQDLQQPANTATFL</sequence>
<protein>
    <submittedName>
        <fullName evidence="1">Uncharacterized protein</fullName>
    </submittedName>
</protein>
<name>A0A9P4R1W6_9PLEO</name>
<dbReference type="Proteomes" id="UP000799444">
    <property type="component" value="Unassembled WGS sequence"/>
</dbReference>
<evidence type="ECO:0000313" key="2">
    <source>
        <dbReference type="Proteomes" id="UP000799444"/>
    </source>
</evidence>
<proteinExistence type="predicted"/>
<accession>A0A9P4R1W6</accession>
<evidence type="ECO:0000313" key="1">
    <source>
        <dbReference type="EMBL" id="KAF2735292.1"/>
    </source>
</evidence>
<keyword evidence="2" id="KW-1185">Reference proteome</keyword>
<dbReference type="OrthoDB" id="5424209at2759"/>
<reference evidence="1" key="1">
    <citation type="journal article" date="2020" name="Stud. Mycol.">
        <title>101 Dothideomycetes genomes: a test case for predicting lifestyles and emergence of pathogens.</title>
        <authorList>
            <person name="Haridas S."/>
            <person name="Albert R."/>
            <person name="Binder M."/>
            <person name="Bloem J."/>
            <person name="Labutti K."/>
            <person name="Salamov A."/>
            <person name="Andreopoulos B."/>
            <person name="Baker S."/>
            <person name="Barry K."/>
            <person name="Bills G."/>
            <person name="Bluhm B."/>
            <person name="Cannon C."/>
            <person name="Castanera R."/>
            <person name="Culley D."/>
            <person name="Daum C."/>
            <person name="Ezra D."/>
            <person name="Gonzalez J."/>
            <person name="Henrissat B."/>
            <person name="Kuo A."/>
            <person name="Liang C."/>
            <person name="Lipzen A."/>
            <person name="Lutzoni F."/>
            <person name="Magnuson J."/>
            <person name="Mondo S."/>
            <person name="Nolan M."/>
            <person name="Ohm R."/>
            <person name="Pangilinan J."/>
            <person name="Park H.-J."/>
            <person name="Ramirez L."/>
            <person name="Alfaro M."/>
            <person name="Sun H."/>
            <person name="Tritt A."/>
            <person name="Yoshinaga Y."/>
            <person name="Zwiers L.-H."/>
            <person name="Turgeon B."/>
            <person name="Goodwin S."/>
            <person name="Spatafora J."/>
            <person name="Crous P."/>
            <person name="Grigoriev I."/>
        </authorList>
    </citation>
    <scope>NUCLEOTIDE SEQUENCE</scope>
    <source>
        <strain evidence="1">CBS 125425</strain>
    </source>
</reference>
<organism evidence="1 2">
    <name type="scientific">Polyplosphaeria fusca</name>
    <dbReference type="NCBI Taxonomy" id="682080"/>
    <lineage>
        <taxon>Eukaryota</taxon>
        <taxon>Fungi</taxon>
        <taxon>Dikarya</taxon>
        <taxon>Ascomycota</taxon>
        <taxon>Pezizomycotina</taxon>
        <taxon>Dothideomycetes</taxon>
        <taxon>Pleosporomycetidae</taxon>
        <taxon>Pleosporales</taxon>
        <taxon>Tetraplosphaeriaceae</taxon>
        <taxon>Polyplosphaeria</taxon>
    </lineage>
</organism>
<comment type="caution">
    <text evidence="1">The sequence shown here is derived from an EMBL/GenBank/DDBJ whole genome shotgun (WGS) entry which is preliminary data.</text>
</comment>